<gene>
    <name evidence="2" type="ORF">LCGC14_0492750</name>
</gene>
<dbReference type="GO" id="GO:1990112">
    <property type="term" value="C:RQC complex"/>
    <property type="evidence" value="ECO:0007669"/>
    <property type="project" value="TreeGrafter"/>
</dbReference>
<dbReference type="AlphaFoldDB" id="A0A0F9SPG9"/>
<evidence type="ECO:0000259" key="1">
    <source>
        <dbReference type="Pfam" id="PF05670"/>
    </source>
</evidence>
<dbReference type="GO" id="GO:0072344">
    <property type="term" value="P:rescue of stalled ribosome"/>
    <property type="evidence" value="ECO:0007669"/>
    <property type="project" value="TreeGrafter"/>
</dbReference>
<dbReference type="GO" id="GO:0043023">
    <property type="term" value="F:ribosomal large subunit binding"/>
    <property type="evidence" value="ECO:0007669"/>
    <property type="project" value="TreeGrafter"/>
</dbReference>
<name>A0A0F9SPG9_9ZZZZ</name>
<dbReference type="PANTHER" id="PTHR15239">
    <property type="entry name" value="NUCLEAR EXPORT MEDIATOR FACTOR NEMF"/>
    <property type="match status" value="1"/>
</dbReference>
<organism evidence="2">
    <name type="scientific">marine sediment metagenome</name>
    <dbReference type="NCBI Taxonomy" id="412755"/>
    <lineage>
        <taxon>unclassified sequences</taxon>
        <taxon>metagenomes</taxon>
        <taxon>ecological metagenomes</taxon>
    </lineage>
</organism>
<proteinExistence type="predicted"/>
<dbReference type="EMBL" id="LAZR01000559">
    <property type="protein sequence ID" value="KKN64312.1"/>
    <property type="molecule type" value="Genomic_DNA"/>
</dbReference>
<comment type="caution">
    <text evidence="2">The sequence shown here is derived from an EMBL/GenBank/DDBJ whole genome shotgun (WGS) entry which is preliminary data.</text>
</comment>
<dbReference type="InterPro" id="IPR051608">
    <property type="entry name" value="RQC_Subunit_NEMF"/>
</dbReference>
<feature type="domain" description="NFACT RNA-binding" evidence="1">
    <location>
        <begin position="465"/>
        <end position="574"/>
    </location>
</feature>
<dbReference type="Pfam" id="PF05670">
    <property type="entry name" value="NFACT-R_1"/>
    <property type="match status" value="1"/>
</dbReference>
<evidence type="ECO:0000313" key="2">
    <source>
        <dbReference type="EMBL" id="KKN64312.1"/>
    </source>
</evidence>
<dbReference type="PANTHER" id="PTHR15239:SF6">
    <property type="entry name" value="RIBOSOME QUALITY CONTROL COMPLEX SUBUNIT NEMF"/>
    <property type="match status" value="1"/>
</dbReference>
<reference evidence="2" key="1">
    <citation type="journal article" date="2015" name="Nature">
        <title>Complex archaea that bridge the gap between prokaryotes and eukaryotes.</title>
        <authorList>
            <person name="Spang A."/>
            <person name="Saw J.H."/>
            <person name="Jorgensen S.L."/>
            <person name="Zaremba-Niedzwiedzka K."/>
            <person name="Martijn J."/>
            <person name="Lind A.E."/>
            <person name="van Eijk R."/>
            <person name="Schleper C."/>
            <person name="Guy L."/>
            <person name="Ettema T.J."/>
        </authorList>
    </citation>
    <scope>NUCLEOTIDE SEQUENCE</scope>
</reference>
<dbReference type="NCBIfam" id="NF041120">
    <property type="entry name" value="RqcH_arch"/>
    <property type="match status" value="1"/>
</dbReference>
<protein>
    <recommendedName>
        <fullName evidence="1">NFACT RNA-binding domain-containing protein</fullName>
    </recommendedName>
</protein>
<dbReference type="Pfam" id="PF05833">
    <property type="entry name" value="NFACT_N"/>
    <property type="match status" value="1"/>
</dbReference>
<dbReference type="InterPro" id="IPR008532">
    <property type="entry name" value="NFACT_RNA-bd"/>
</dbReference>
<dbReference type="GO" id="GO:0000049">
    <property type="term" value="F:tRNA binding"/>
    <property type="evidence" value="ECO:0007669"/>
    <property type="project" value="TreeGrafter"/>
</dbReference>
<sequence>MFKITKGFSNFDVFAIVKELEAILLNGSISNVYEIQDLLILKIKTNVGKKNLIIKKDTRINFTEFNYPIPEFPNQNIRTFRKFLKNRRITSVSQYKFDRIIIIELNRKEEGSWKLVIELFNKGNFLLLDQNNTIIIAKRYKKFKDRAILAKREYIFPKSQGKNFLTLNKEEFKILFLTSENEIVRDLSRNLKLSGLHSEEICYRADVNKKKIGKNLKDEELNKLYDSFKNLRNQLLFGSINAHIVLDQQEEEVTVLPFELEILKEYRKKRFSNFNDAVDEFYSKIDYRLITNPKDQKINAQIKSQEKILLNQQEYLEELRLKKKRNYEIGEYIYANLNTFERLTSVILEARKKGYRWDEINRKLLKAKIEKINGAEFFKKILPSKNQILISFNENEVNIDLKKSVGDNANIFYTRGKKADKKITGTLTAILDTQEKLEKFKNEKESIEIGIDFLIKKRKKRWYEKFRWFESTEDFLIIGGRDATSNEIIFKKYMDMNDLVFHTNIPGSPLVVIKNPENRNIPLNTIEETAEFVASFSRAWKENWGVVDVFYVHTNQVTKTPSSGEYIQKGSFIILGKKNIIRNAKTRLTIGLKLIELEDKPKNNNKKYIPQIISGPERAIKIRTDMIRNIVPTKSSKLSKGKFAKVIKTSFINSVDRSLKKWVELLSIDEILLYLPNGLSEFRIGS</sequence>
<accession>A0A0F9SPG9</accession>
<dbReference type="Gene3D" id="2.30.310.10">
    <property type="entry name" value="ibrinogen binding protein from staphylococcus aureus domain"/>
    <property type="match status" value="1"/>
</dbReference>